<dbReference type="EMBL" id="LLXJ01001123">
    <property type="protein sequence ID" value="PKC03787.1"/>
    <property type="molecule type" value="Genomic_DNA"/>
</dbReference>
<dbReference type="VEuPathDB" id="FungiDB:RhiirFUN_008590"/>
<evidence type="ECO:0008006" key="3">
    <source>
        <dbReference type="Google" id="ProtNLM"/>
    </source>
</evidence>
<sequence length="416" mass="49651">MSKLNKDILFLIFEELQNDSKSLFSSLMVNRLWCEAVVPILWRNPWNYNEINYCNKSYLFVIIACYLFDEIKEFITNQSIQLPLAFHQSFLFDYLSFCRSIKVFTINNIISIGSSLANNQFYMQQNFYYFFMKKCSELKYFDMRLIKHQIFDFPEAKARFESLCELECDTSTFYSYFYKLSRFCQHMQRLIIDNTVTKPNDGIVKLIEVQEEFKADSIEHLGLIFKRKEIQLNGSNFYDLEILKIEWNKLNVISSIVENNGGRLKHILFNSNIVIGYENNSSSFNENSLKFIRNIYENFCKNLKSLLLVIKNIYKAESILKNGEELLKVLISSAPINLKEIRFYNDFRFSLEVLEEFLREWRGCALSILTSDLFYERKDFKKLFDMYKNNGTIKDFICEPFISRINYYISHHKVYL</sequence>
<reference evidence="1 2" key="2">
    <citation type="submission" date="2017-09" db="EMBL/GenBank/DDBJ databases">
        <title>Extensive intraspecific genome diversity in a model arbuscular mycorrhizal fungus.</title>
        <authorList>
            <person name="Chen E.C."/>
            <person name="Morin E."/>
            <person name="Beaudet D."/>
            <person name="Noel J."/>
            <person name="Ndikumana S."/>
            <person name="Charron P."/>
            <person name="St-Onge C."/>
            <person name="Giorgi J."/>
            <person name="Grigoriev I.V."/>
            <person name="Roux C."/>
            <person name="Martin F.M."/>
            <person name="Corradi N."/>
        </authorList>
    </citation>
    <scope>NUCLEOTIDE SEQUENCE [LARGE SCALE GENOMIC DNA]</scope>
    <source>
        <strain evidence="1 2">A5</strain>
    </source>
</reference>
<protein>
    <recommendedName>
        <fullName evidence="3">F-box domain-containing protein</fullName>
    </recommendedName>
</protein>
<reference evidence="1 2" key="1">
    <citation type="submission" date="2016-04" db="EMBL/GenBank/DDBJ databases">
        <title>Genome analyses suggest a sexual origin of heterokaryosis in a supposedly ancient asexual fungus.</title>
        <authorList>
            <person name="Ropars J."/>
            <person name="Sedzielewska K."/>
            <person name="Noel J."/>
            <person name="Charron P."/>
            <person name="Farinelli L."/>
            <person name="Marton T."/>
            <person name="Kruger M."/>
            <person name="Pelin A."/>
            <person name="Brachmann A."/>
            <person name="Corradi N."/>
        </authorList>
    </citation>
    <scope>NUCLEOTIDE SEQUENCE [LARGE SCALE GENOMIC DNA]</scope>
    <source>
        <strain evidence="1 2">A5</strain>
    </source>
</reference>
<dbReference type="VEuPathDB" id="FungiDB:RhiirA1_478323"/>
<gene>
    <name evidence="1" type="ORF">RhiirA5_423262</name>
</gene>
<accession>A0A2N0PAG6</accession>
<dbReference type="AlphaFoldDB" id="A0A2N0PAG6"/>
<name>A0A2N0PAG6_9GLOM</name>
<organism evidence="1 2">
    <name type="scientific">Rhizophagus irregularis</name>
    <dbReference type="NCBI Taxonomy" id="588596"/>
    <lineage>
        <taxon>Eukaryota</taxon>
        <taxon>Fungi</taxon>
        <taxon>Fungi incertae sedis</taxon>
        <taxon>Mucoromycota</taxon>
        <taxon>Glomeromycotina</taxon>
        <taxon>Glomeromycetes</taxon>
        <taxon>Glomerales</taxon>
        <taxon>Glomeraceae</taxon>
        <taxon>Rhizophagus</taxon>
    </lineage>
</organism>
<proteinExistence type="predicted"/>
<dbReference type="Proteomes" id="UP000232722">
    <property type="component" value="Unassembled WGS sequence"/>
</dbReference>
<comment type="caution">
    <text evidence="1">The sequence shown here is derived from an EMBL/GenBank/DDBJ whole genome shotgun (WGS) entry which is preliminary data.</text>
</comment>
<evidence type="ECO:0000313" key="1">
    <source>
        <dbReference type="EMBL" id="PKC03787.1"/>
    </source>
</evidence>
<dbReference type="VEuPathDB" id="FungiDB:FUN_015473"/>
<evidence type="ECO:0000313" key="2">
    <source>
        <dbReference type="Proteomes" id="UP000232722"/>
    </source>
</evidence>